<evidence type="ECO:0000256" key="4">
    <source>
        <dbReference type="HAMAP-Rule" id="MF_01925"/>
    </source>
</evidence>
<keyword evidence="4" id="KW-0641">Proline biosynthesis</keyword>
<name>G5HAS3_9BACT</name>
<dbReference type="Gene3D" id="3.40.50.720">
    <property type="entry name" value="NAD(P)-binding Rossmann-like Domain"/>
    <property type="match status" value="1"/>
</dbReference>
<comment type="caution">
    <text evidence="8">The sequence shown here is derived from an EMBL/GenBank/DDBJ whole genome shotgun (WGS) entry which is preliminary data.</text>
</comment>
<protein>
    <recommendedName>
        <fullName evidence="4">Pyrroline-5-carboxylate reductase</fullName>
        <shortName evidence="4">P5C reductase</shortName>
        <shortName evidence="4">P5CR</shortName>
        <ecNumber evidence="4">1.5.1.2</ecNumber>
    </recommendedName>
    <alternativeName>
        <fullName evidence="4">PCA reductase</fullName>
    </alternativeName>
</protein>
<organism evidence="8 9">
    <name type="scientific">Alistipes indistinctus YIT 12060</name>
    <dbReference type="NCBI Taxonomy" id="742725"/>
    <lineage>
        <taxon>Bacteria</taxon>
        <taxon>Pseudomonadati</taxon>
        <taxon>Bacteroidota</taxon>
        <taxon>Bacteroidia</taxon>
        <taxon>Bacteroidales</taxon>
        <taxon>Rikenellaceae</taxon>
        <taxon>Alistipes</taxon>
    </lineage>
</organism>
<dbReference type="Pfam" id="PF14748">
    <property type="entry name" value="P5CR_dimer"/>
    <property type="match status" value="1"/>
</dbReference>
<accession>G5HAS3</accession>
<keyword evidence="4" id="KW-0028">Amino-acid biosynthesis</keyword>
<sequence>MKIAIIGGGNMGGAIAKGIAAGSLVPASDLTVTAHTQQTLDKIKGYDPAIRTTLDNREAVQGADLVVLAVKPWLLEEVVKEIRGGLDYRKQAVASVIGRSSFEELGKLLDNGSGVMPVMYRIIPNTAISLGESVTFIAEQGAPKERLDELVSIFSELGQTVVVKEPMMGPGTSLASCGIAFALKYLDASIQGGVELGFAPEEARAVVMQTMRGALEMMNLNGTMPQTEIDKVTTPGGMTLRGLAAMEESGFTEAVKAGLFNSK</sequence>
<dbReference type="PIRSF" id="PIRSF000193">
    <property type="entry name" value="Pyrrol-5-carb_rd"/>
    <property type="match status" value="1"/>
</dbReference>
<comment type="pathway">
    <text evidence="4">Amino-acid biosynthesis; L-proline biosynthesis; L-proline from L-glutamate 5-semialdehyde: step 1/1.</text>
</comment>
<dbReference type="PANTHER" id="PTHR11645:SF0">
    <property type="entry name" value="PYRROLINE-5-CARBOXYLATE REDUCTASE 3"/>
    <property type="match status" value="1"/>
</dbReference>
<dbReference type="GO" id="GO:0005737">
    <property type="term" value="C:cytoplasm"/>
    <property type="evidence" value="ECO:0007669"/>
    <property type="project" value="UniProtKB-SubCell"/>
</dbReference>
<evidence type="ECO:0000256" key="1">
    <source>
        <dbReference type="ARBA" id="ARBA00005525"/>
    </source>
</evidence>
<dbReference type="Proteomes" id="UP000006008">
    <property type="component" value="Unassembled WGS sequence"/>
</dbReference>
<evidence type="ECO:0000259" key="7">
    <source>
        <dbReference type="Pfam" id="PF14748"/>
    </source>
</evidence>
<dbReference type="InterPro" id="IPR029036">
    <property type="entry name" value="P5CR_dimer"/>
</dbReference>
<dbReference type="RefSeq" id="WP_009134544.1">
    <property type="nucleotide sequence ID" value="NZ_CP102250.1"/>
</dbReference>
<reference evidence="8 9" key="1">
    <citation type="submission" date="2011-08" db="EMBL/GenBank/DDBJ databases">
        <title>The Genome Sequence of Alistipes indistinctus YIT 12060.</title>
        <authorList>
            <consortium name="The Broad Institute Genome Sequencing Platform"/>
            <person name="Earl A."/>
            <person name="Ward D."/>
            <person name="Feldgarden M."/>
            <person name="Gevers D."/>
            <person name="Morotomi M."/>
            <person name="Young S.K."/>
            <person name="Zeng Q."/>
            <person name="Gargeya S."/>
            <person name="Fitzgerald M."/>
            <person name="Haas B."/>
            <person name="Abouelleil A."/>
            <person name="Alvarado L."/>
            <person name="Arachchi H.M."/>
            <person name="Berlin A."/>
            <person name="Brown A."/>
            <person name="Chapman S.B."/>
            <person name="Chen Z."/>
            <person name="Dunbar C."/>
            <person name="Freedman E."/>
            <person name="Gearin G."/>
            <person name="Gellesch M."/>
            <person name="Goldberg J."/>
            <person name="Griggs A."/>
            <person name="Gujja S."/>
            <person name="Heiman D."/>
            <person name="Howarth C."/>
            <person name="Larson L."/>
            <person name="Lui A."/>
            <person name="MacDonald P.J.P."/>
            <person name="Montmayeur A."/>
            <person name="Murphy C."/>
            <person name="Neiman D."/>
            <person name="Pearson M."/>
            <person name="Priest M."/>
            <person name="Roberts A."/>
            <person name="Saif S."/>
            <person name="Shea T."/>
            <person name="Shenoy N."/>
            <person name="Sisk P."/>
            <person name="Stolte C."/>
            <person name="Sykes S."/>
            <person name="Wortman J."/>
            <person name="Nusbaum C."/>
            <person name="Birren B."/>
        </authorList>
    </citation>
    <scope>NUCLEOTIDE SEQUENCE [LARGE SCALE GENOMIC DNA]</scope>
    <source>
        <strain evidence="8 9">YIT 12060</strain>
    </source>
</reference>
<proteinExistence type="inferred from homology"/>
<dbReference type="GO" id="GO:0055129">
    <property type="term" value="P:L-proline biosynthetic process"/>
    <property type="evidence" value="ECO:0007669"/>
    <property type="project" value="UniProtKB-UniRule"/>
</dbReference>
<dbReference type="EMBL" id="ADLD01000013">
    <property type="protein sequence ID" value="EHB91689.1"/>
    <property type="molecule type" value="Genomic_DNA"/>
</dbReference>
<evidence type="ECO:0000313" key="9">
    <source>
        <dbReference type="Proteomes" id="UP000006008"/>
    </source>
</evidence>
<dbReference type="EC" id="1.5.1.2" evidence="4"/>
<comment type="subcellular location">
    <subcellularLocation>
        <location evidence="4">Cytoplasm</location>
    </subcellularLocation>
</comment>
<keyword evidence="2 4" id="KW-0521">NADP</keyword>
<comment type="catalytic activity">
    <reaction evidence="4">
        <text>L-proline + NAD(+) = (S)-1-pyrroline-5-carboxylate + NADH + 2 H(+)</text>
        <dbReference type="Rhea" id="RHEA:14105"/>
        <dbReference type="ChEBI" id="CHEBI:15378"/>
        <dbReference type="ChEBI" id="CHEBI:17388"/>
        <dbReference type="ChEBI" id="CHEBI:57540"/>
        <dbReference type="ChEBI" id="CHEBI:57945"/>
        <dbReference type="ChEBI" id="CHEBI:60039"/>
        <dbReference type="EC" id="1.5.1.2"/>
    </reaction>
</comment>
<evidence type="ECO:0000256" key="5">
    <source>
        <dbReference type="PIRSR" id="PIRSR000193-1"/>
    </source>
</evidence>
<dbReference type="GeneID" id="92815232"/>
<dbReference type="PATRIC" id="fig|742725.3.peg.1833"/>
<dbReference type="InterPro" id="IPR036291">
    <property type="entry name" value="NAD(P)-bd_dom_sf"/>
</dbReference>
<feature type="binding site" evidence="5">
    <location>
        <begin position="6"/>
        <end position="11"/>
    </location>
    <ligand>
        <name>NADP(+)</name>
        <dbReference type="ChEBI" id="CHEBI:58349"/>
    </ligand>
</feature>
<dbReference type="UniPathway" id="UPA00098">
    <property type="reaction ID" value="UER00361"/>
</dbReference>
<dbReference type="PANTHER" id="PTHR11645">
    <property type="entry name" value="PYRROLINE-5-CARBOXYLATE REDUCTASE"/>
    <property type="match status" value="1"/>
</dbReference>
<keyword evidence="9" id="KW-1185">Reference proteome</keyword>
<feature type="domain" description="Pyrroline-5-carboxylate reductase catalytic N-terminal" evidence="6">
    <location>
        <begin position="2"/>
        <end position="82"/>
    </location>
</feature>
<dbReference type="Gene3D" id="1.10.3730.10">
    <property type="entry name" value="ProC C-terminal domain-like"/>
    <property type="match status" value="1"/>
</dbReference>
<dbReference type="AlphaFoldDB" id="G5HAS3"/>
<keyword evidence="3 4" id="KW-0560">Oxidoreductase</keyword>
<feature type="binding site" evidence="5">
    <location>
        <begin position="69"/>
        <end position="72"/>
    </location>
    <ligand>
        <name>NADP(+)</name>
        <dbReference type="ChEBI" id="CHEBI:58349"/>
    </ligand>
</feature>
<dbReference type="InterPro" id="IPR008927">
    <property type="entry name" value="6-PGluconate_DH-like_C_sf"/>
</dbReference>
<evidence type="ECO:0000259" key="6">
    <source>
        <dbReference type="Pfam" id="PF03807"/>
    </source>
</evidence>
<feature type="binding site" evidence="5">
    <location>
        <position position="56"/>
    </location>
    <ligand>
        <name>NADPH</name>
        <dbReference type="ChEBI" id="CHEBI:57783"/>
    </ligand>
</feature>
<comment type="function">
    <text evidence="4">Catalyzes the reduction of 1-pyrroline-5-carboxylate (PCA) to L-proline.</text>
</comment>
<dbReference type="Pfam" id="PF03807">
    <property type="entry name" value="F420_oxidored"/>
    <property type="match status" value="1"/>
</dbReference>
<feature type="domain" description="Pyrroline-5-carboxylate reductase dimerisation" evidence="7">
    <location>
        <begin position="167"/>
        <end position="258"/>
    </location>
</feature>
<dbReference type="eggNOG" id="COG0345">
    <property type="taxonomic scope" value="Bacteria"/>
</dbReference>
<keyword evidence="4" id="KW-0963">Cytoplasm</keyword>
<evidence type="ECO:0000313" key="8">
    <source>
        <dbReference type="EMBL" id="EHB91689.1"/>
    </source>
</evidence>
<dbReference type="OrthoDB" id="9805754at2"/>
<dbReference type="GO" id="GO:0004735">
    <property type="term" value="F:pyrroline-5-carboxylate reductase activity"/>
    <property type="evidence" value="ECO:0007669"/>
    <property type="project" value="UniProtKB-UniRule"/>
</dbReference>
<gene>
    <name evidence="4" type="primary">proC</name>
    <name evidence="8" type="ORF">HMPREF9450_01738</name>
</gene>
<dbReference type="HAMAP" id="MF_01925">
    <property type="entry name" value="P5C_reductase"/>
    <property type="match status" value="1"/>
</dbReference>
<evidence type="ECO:0000256" key="3">
    <source>
        <dbReference type="ARBA" id="ARBA00023002"/>
    </source>
</evidence>
<dbReference type="SUPFAM" id="SSF51735">
    <property type="entry name" value="NAD(P)-binding Rossmann-fold domains"/>
    <property type="match status" value="1"/>
</dbReference>
<comment type="similarity">
    <text evidence="1 4">Belongs to the pyrroline-5-carboxylate reductase family.</text>
</comment>
<evidence type="ECO:0000256" key="2">
    <source>
        <dbReference type="ARBA" id="ARBA00022857"/>
    </source>
</evidence>
<dbReference type="STRING" id="742725.HMPREF9450_01738"/>
<comment type="catalytic activity">
    <reaction evidence="4">
        <text>L-proline + NADP(+) = (S)-1-pyrroline-5-carboxylate + NADPH + 2 H(+)</text>
        <dbReference type="Rhea" id="RHEA:14109"/>
        <dbReference type="ChEBI" id="CHEBI:15378"/>
        <dbReference type="ChEBI" id="CHEBI:17388"/>
        <dbReference type="ChEBI" id="CHEBI:57783"/>
        <dbReference type="ChEBI" id="CHEBI:58349"/>
        <dbReference type="ChEBI" id="CHEBI:60039"/>
        <dbReference type="EC" id="1.5.1.2"/>
    </reaction>
</comment>
<dbReference type="InterPro" id="IPR000304">
    <property type="entry name" value="Pyrroline-COOH_reductase"/>
</dbReference>
<dbReference type="SUPFAM" id="SSF48179">
    <property type="entry name" value="6-phosphogluconate dehydrogenase C-terminal domain-like"/>
    <property type="match status" value="1"/>
</dbReference>
<dbReference type="HOGENOM" id="CLU_042344_0_1_10"/>
<dbReference type="InterPro" id="IPR028939">
    <property type="entry name" value="P5C_Rdtase_cat_N"/>
</dbReference>